<sequence length="254" mass="27740">MCKQFDRTANLCNEETDRPEKVQKKTIKAIRALEQMIYKERLKKLGLFNSEKGKLRKLPNRMIIERVEADSVQGCIVEGQEARAGCSGGFCEKTPEAAPCQTEPASAASNTDLLLAKAEPISDIGSASVRVKKFLRGGERKMWHSSCERGVGICEKNNSTDTKVNEEGVGGGAPGARAGISLQPMMKTMVKHVVPLQIIEVNGGADIHLQPMEEPMPEQVGALERGRDPVGSPCWSRLLSGPVDTWGEEPKLEQ</sequence>
<proteinExistence type="predicted"/>
<feature type="region of interest" description="Disordered" evidence="1">
    <location>
        <begin position="223"/>
        <end position="254"/>
    </location>
</feature>
<evidence type="ECO:0000256" key="1">
    <source>
        <dbReference type="SAM" id="MobiDB-lite"/>
    </source>
</evidence>
<name>A0AAN7PLX2_MYCAM</name>
<feature type="non-terminal residue" evidence="2">
    <location>
        <position position="254"/>
    </location>
</feature>
<evidence type="ECO:0000313" key="2">
    <source>
        <dbReference type="EMBL" id="KAK4832525.1"/>
    </source>
</evidence>
<dbReference type="AlphaFoldDB" id="A0AAN7PLX2"/>
<gene>
    <name evidence="2" type="ORF">QYF61_023857</name>
</gene>
<dbReference type="EMBL" id="JAUNZN010000001">
    <property type="protein sequence ID" value="KAK4832525.1"/>
    <property type="molecule type" value="Genomic_DNA"/>
</dbReference>
<evidence type="ECO:0000313" key="3">
    <source>
        <dbReference type="Proteomes" id="UP001333110"/>
    </source>
</evidence>
<keyword evidence="3" id="KW-1185">Reference proteome</keyword>
<accession>A0AAN7PLX2</accession>
<organism evidence="2 3">
    <name type="scientific">Mycteria americana</name>
    <name type="common">Wood stork</name>
    <dbReference type="NCBI Taxonomy" id="33587"/>
    <lineage>
        <taxon>Eukaryota</taxon>
        <taxon>Metazoa</taxon>
        <taxon>Chordata</taxon>
        <taxon>Craniata</taxon>
        <taxon>Vertebrata</taxon>
        <taxon>Euteleostomi</taxon>
        <taxon>Archelosauria</taxon>
        <taxon>Archosauria</taxon>
        <taxon>Dinosauria</taxon>
        <taxon>Saurischia</taxon>
        <taxon>Theropoda</taxon>
        <taxon>Coelurosauria</taxon>
        <taxon>Aves</taxon>
        <taxon>Neognathae</taxon>
        <taxon>Neoaves</taxon>
        <taxon>Aequornithes</taxon>
        <taxon>Ciconiiformes</taxon>
        <taxon>Ciconiidae</taxon>
        <taxon>Mycteria</taxon>
    </lineage>
</organism>
<protein>
    <submittedName>
        <fullName evidence="2">Uncharacterized protein</fullName>
    </submittedName>
</protein>
<comment type="caution">
    <text evidence="2">The sequence shown here is derived from an EMBL/GenBank/DDBJ whole genome shotgun (WGS) entry which is preliminary data.</text>
</comment>
<dbReference type="Proteomes" id="UP001333110">
    <property type="component" value="Unassembled WGS sequence"/>
</dbReference>
<reference evidence="2 3" key="1">
    <citation type="journal article" date="2023" name="J. Hered.">
        <title>Chromosome-level genome of the wood stork (Mycteria americana) provides insight into avian chromosome evolution.</title>
        <authorList>
            <person name="Flamio R. Jr."/>
            <person name="Ramstad K.M."/>
        </authorList>
    </citation>
    <scope>NUCLEOTIDE SEQUENCE [LARGE SCALE GENOMIC DNA]</scope>
    <source>
        <strain evidence="2">JAX WOST 10</strain>
    </source>
</reference>